<evidence type="ECO:0000313" key="3">
    <source>
        <dbReference type="Proteomes" id="UP001149813"/>
    </source>
</evidence>
<accession>A0A9W7Y237</accession>
<dbReference type="Proteomes" id="UP001149813">
    <property type="component" value="Unassembled WGS sequence"/>
</dbReference>
<dbReference type="PANTHER" id="PTHR33119">
    <property type="entry name" value="IFI3P"/>
    <property type="match status" value="1"/>
</dbReference>
<evidence type="ECO:0000259" key="1">
    <source>
        <dbReference type="Pfam" id="PF14033"/>
    </source>
</evidence>
<dbReference type="OrthoDB" id="415532at2759"/>
<dbReference type="InterPro" id="IPR025340">
    <property type="entry name" value="DUF4246"/>
</dbReference>
<dbReference type="EMBL" id="JANBOJ010000129">
    <property type="protein sequence ID" value="KAJ1722130.1"/>
    <property type="molecule type" value="Genomic_DNA"/>
</dbReference>
<gene>
    <name evidence="2" type="ORF">LPJ53_003427</name>
</gene>
<dbReference type="InterPro" id="IPR049192">
    <property type="entry name" value="DUF4246_C"/>
</dbReference>
<comment type="caution">
    <text evidence="2">The sequence shown here is derived from an EMBL/GenBank/DDBJ whole genome shotgun (WGS) entry which is preliminary data.</text>
</comment>
<keyword evidence="3" id="KW-1185">Reference proteome</keyword>
<name>A0A9W7Y237_9FUNG</name>
<organism evidence="2 3">
    <name type="scientific">Coemansia erecta</name>
    <dbReference type="NCBI Taxonomy" id="147472"/>
    <lineage>
        <taxon>Eukaryota</taxon>
        <taxon>Fungi</taxon>
        <taxon>Fungi incertae sedis</taxon>
        <taxon>Zoopagomycota</taxon>
        <taxon>Kickxellomycotina</taxon>
        <taxon>Kickxellomycetes</taxon>
        <taxon>Kickxellales</taxon>
        <taxon>Kickxellaceae</taxon>
        <taxon>Coemansia</taxon>
    </lineage>
</organism>
<protein>
    <recommendedName>
        <fullName evidence="1">DUF4246 domain-containing protein</fullName>
    </recommendedName>
</protein>
<feature type="domain" description="DUF4246" evidence="1">
    <location>
        <begin position="36"/>
        <end position="489"/>
    </location>
</feature>
<reference evidence="2" key="1">
    <citation type="submission" date="2022-07" db="EMBL/GenBank/DDBJ databases">
        <title>Phylogenomic reconstructions and comparative analyses of Kickxellomycotina fungi.</title>
        <authorList>
            <person name="Reynolds N.K."/>
            <person name="Stajich J.E."/>
            <person name="Barry K."/>
            <person name="Grigoriev I.V."/>
            <person name="Crous P."/>
            <person name="Smith M.E."/>
        </authorList>
    </citation>
    <scope>NUCLEOTIDE SEQUENCE</scope>
    <source>
        <strain evidence="2">NBRC 32514</strain>
    </source>
</reference>
<evidence type="ECO:0000313" key="2">
    <source>
        <dbReference type="EMBL" id="KAJ1722130.1"/>
    </source>
</evidence>
<dbReference type="AlphaFoldDB" id="A0A9W7Y237"/>
<sequence length="554" mass="63659">MGLRQDPKWIERISNEKTRREWMAEFKQTTGALSDKQVDYIFAELEYYARLQTAAGNRAQLTDVDMVWETMIDDCLRGEFMQQVTDALEGVPQKLQDWTTVREMEPTESRHFLNHTTDTRLKSNCRVLRLIDPSLYTLLFDKTPLLSQPMSSPQEALQLSSLGSIPGSHEAWKSAINELNDRMAGKNDYVPNSHYMRKLNPDDRHWLPADIFVADDGSVEFRSYINNLHPIKYPKAYNAIAKVVSRCIPVLEQVLTDWKYVRNLRIPYDIDKCVHADTLHPNDPEFCHPEDSDSDFDFDAAAEDWDNNLVKTVPEPEEFEEPERPLTPHSLFNRNLQVVIKMDNFYLTPENKCFPDEEWQGDGTASEQIIATAVYCYDIENVSELRIEFRESICEVGLGSYVEARAYHFLFEVFVHSENFFFTQSAGSADLKQGSLVCHPNIYQHQISSFSLKDESKPGHVKTMTLYFVDPAIRVVSTALVPPQQQHWWIPSILDTPLLAKFPAEIQSMIISSVDSPISFDTAAKARKILDDRALVSNDDRGRFDIIVHDGDFL</sequence>
<dbReference type="PANTHER" id="PTHR33119:SF1">
    <property type="entry name" value="FE2OG DIOXYGENASE DOMAIN-CONTAINING PROTEIN"/>
    <property type="match status" value="1"/>
</dbReference>
<dbReference type="Pfam" id="PF14033">
    <property type="entry name" value="DUF4246"/>
    <property type="match status" value="1"/>
</dbReference>
<proteinExistence type="predicted"/>